<gene>
    <name evidence="4" type="ORF">BYL167_LOCUS8735</name>
    <name evidence="3" type="ORF">CJN711_LOCUS28378</name>
</gene>
<dbReference type="GO" id="GO:0008017">
    <property type="term" value="F:microtubule binding"/>
    <property type="evidence" value="ECO:0007669"/>
    <property type="project" value="InterPro"/>
</dbReference>
<reference evidence="3" key="1">
    <citation type="submission" date="2021-02" db="EMBL/GenBank/DDBJ databases">
        <authorList>
            <person name="Nowell W R."/>
        </authorList>
    </citation>
    <scope>NUCLEOTIDE SEQUENCE</scope>
</reference>
<dbReference type="InterPro" id="IPR033336">
    <property type="entry name" value="SAXO1/2"/>
</dbReference>
<dbReference type="Proteomes" id="UP000663855">
    <property type="component" value="Unassembled WGS sequence"/>
</dbReference>
<evidence type="ECO:0000313" key="5">
    <source>
        <dbReference type="Proteomes" id="UP000663855"/>
    </source>
</evidence>
<dbReference type="AlphaFoldDB" id="A0A815UTU7"/>
<protein>
    <recommendedName>
        <fullName evidence="6">Stabilizer of axonemal microtubules 2</fullName>
    </recommendedName>
</protein>
<comment type="similarity">
    <text evidence="1">Belongs to the FAM154 family.</text>
</comment>
<organism evidence="3 5">
    <name type="scientific">Rotaria magnacalcarata</name>
    <dbReference type="NCBI Taxonomy" id="392030"/>
    <lineage>
        <taxon>Eukaryota</taxon>
        <taxon>Metazoa</taxon>
        <taxon>Spiralia</taxon>
        <taxon>Gnathifera</taxon>
        <taxon>Rotifera</taxon>
        <taxon>Eurotatoria</taxon>
        <taxon>Bdelloidea</taxon>
        <taxon>Philodinida</taxon>
        <taxon>Philodinidae</taxon>
        <taxon>Rotaria</taxon>
    </lineage>
</organism>
<dbReference type="EMBL" id="CAJOBH010002429">
    <property type="protein sequence ID" value="CAF3906221.1"/>
    <property type="molecule type" value="Genomic_DNA"/>
</dbReference>
<feature type="region of interest" description="Disordered" evidence="2">
    <location>
        <begin position="159"/>
        <end position="202"/>
    </location>
</feature>
<comment type="caution">
    <text evidence="3">The sequence shown here is derived from an EMBL/GenBank/DDBJ whole genome shotgun (WGS) entry which is preliminary data.</text>
</comment>
<evidence type="ECO:0000313" key="3">
    <source>
        <dbReference type="EMBL" id="CAF1520741.1"/>
    </source>
</evidence>
<dbReference type="GO" id="GO:0036064">
    <property type="term" value="C:ciliary basal body"/>
    <property type="evidence" value="ECO:0007669"/>
    <property type="project" value="TreeGrafter"/>
</dbReference>
<dbReference type="GO" id="GO:0005879">
    <property type="term" value="C:axonemal microtubule"/>
    <property type="evidence" value="ECO:0007669"/>
    <property type="project" value="TreeGrafter"/>
</dbReference>
<dbReference type="Pfam" id="PF05217">
    <property type="entry name" value="SAXO1-2"/>
    <property type="match status" value="1"/>
</dbReference>
<dbReference type="GO" id="GO:0036126">
    <property type="term" value="C:sperm flagellum"/>
    <property type="evidence" value="ECO:0007669"/>
    <property type="project" value="TreeGrafter"/>
</dbReference>
<dbReference type="EMBL" id="CAJNOV010013422">
    <property type="protein sequence ID" value="CAF1520741.1"/>
    <property type="molecule type" value="Genomic_DNA"/>
</dbReference>
<evidence type="ECO:0008006" key="6">
    <source>
        <dbReference type="Google" id="ProtNLM"/>
    </source>
</evidence>
<accession>A0A815UTU7</accession>
<dbReference type="Proteomes" id="UP000681967">
    <property type="component" value="Unassembled WGS sequence"/>
</dbReference>
<dbReference type="PANTHER" id="PTHR31516">
    <property type="entry name" value="STABILIZER OF AXONEMAL MICROTUBULES 2"/>
    <property type="match status" value="1"/>
</dbReference>
<evidence type="ECO:0000256" key="2">
    <source>
        <dbReference type="SAM" id="MobiDB-lite"/>
    </source>
</evidence>
<sequence>MTKLCICQICTCGKHRCPHRPYGIIGKGDQPCAVTEYRSEFIPREVGMRESFKPDYKFQPSGVPLDDQTTHKHDYIKHSLDKARSFKPEEVYIPHGDFDSLTSYNKEFTRAMRQPIRPDQTILQSRDPFDDRTGYRSDYIHHPQQERFQRAREEYIPNQTALDSLTTHRRDFTPKDVDRTRSMKPDQQGYRSNAPFDDATTTKTDYKPWEVQPIQTHRPDEYRPNPAEMDLNTMYNSEFTLKPLTKVTAIRPTERPGVDAKFDGNTTYLGDYRKWPGGRPPAIKSQSGYEPPSMPFEGMSTYKGHYIPHDSGPQRSYKPENAAFRSTVPFDDATMYRTEFTPKEIEACPATLLDSPRSNFIHHHTEPTGHKFYQPHHELQTQYQQQQQQYPISV</sequence>
<dbReference type="GO" id="GO:0005814">
    <property type="term" value="C:centriole"/>
    <property type="evidence" value="ECO:0007669"/>
    <property type="project" value="TreeGrafter"/>
</dbReference>
<evidence type="ECO:0000313" key="4">
    <source>
        <dbReference type="EMBL" id="CAF3906221.1"/>
    </source>
</evidence>
<evidence type="ECO:0000256" key="1">
    <source>
        <dbReference type="ARBA" id="ARBA00008738"/>
    </source>
</evidence>
<dbReference type="PANTHER" id="PTHR31516:SF17">
    <property type="entry name" value="STABILIZER OF AXONEMAL MICROTUBULES 2"/>
    <property type="match status" value="1"/>
</dbReference>
<name>A0A815UTU7_9BILA</name>
<feature type="compositionally biased region" description="Basic and acidic residues" evidence="2">
    <location>
        <begin position="166"/>
        <end position="184"/>
    </location>
</feature>
<proteinExistence type="inferred from homology"/>